<evidence type="ECO:0000313" key="4">
    <source>
        <dbReference type="Proteomes" id="UP000032633"/>
    </source>
</evidence>
<keyword evidence="2" id="KW-1133">Transmembrane helix</keyword>
<feature type="region of interest" description="Disordered" evidence="1">
    <location>
        <begin position="42"/>
        <end position="141"/>
    </location>
</feature>
<dbReference type="HOGENOM" id="CLU_1561386_0_0_9"/>
<dbReference type="PATRIC" id="fig|1126833.4.peg.4213"/>
<protein>
    <submittedName>
        <fullName evidence="3">Uncharacterized protein</fullName>
    </submittedName>
</protein>
<keyword evidence="2" id="KW-0812">Transmembrane</keyword>
<dbReference type="KEGG" id="pbj:VN24_19140"/>
<reference evidence="4" key="2">
    <citation type="submission" date="2015-03" db="EMBL/GenBank/DDBJ databases">
        <title>Genome sequence of Paenibacillus beijingensis strain DSM 24997T.</title>
        <authorList>
            <person name="Kwak Y."/>
            <person name="Shin J.-H."/>
        </authorList>
    </citation>
    <scope>NUCLEOTIDE SEQUENCE [LARGE SCALE GENOMIC DNA]</scope>
    <source>
        <strain evidence="4">DSM 24997</strain>
    </source>
</reference>
<evidence type="ECO:0000313" key="3">
    <source>
        <dbReference type="EMBL" id="AJY76290.1"/>
    </source>
</evidence>
<accession>A0A0D5NMB3</accession>
<name>A0A0D5NMB3_9BACL</name>
<proteinExistence type="predicted"/>
<organism evidence="3 4">
    <name type="scientific">Paenibacillus beijingensis</name>
    <dbReference type="NCBI Taxonomy" id="1126833"/>
    <lineage>
        <taxon>Bacteria</taxon>
        <taxon>Bacillati</taxon>
        <taxon>Bacillota</taxon>
        <taxon>Bacilli</taxon>
        <taxon>Bacillales</taxon>
        <taxon>Paenibacillaceae</taxon>
        <taxon>Paenibacillus</taxon>
    </lineage>
</organism>
<feature type="compositionally biased region" description="Basic and acidic residues" evidence="1">
    <location>
        <begin position="55"/>
        <end position="74"/>
    </location>
</feature>
<feature type="transmembrane region" description="Helical" evidence="2">
    <location>
        <begin position="6"/>
        <end position="24"/>
    </location>
</feature>
<feature type="compositionally biased region" description="Gly residues" evidence="1">
    <location>
        <begin position="114"/>
        <end position="123"/>
    </location>
</feature>
<dbReference type="OrthoDB" id="2660342at2"/>
<sequence length="171" mass="17366">MRKGSAFKWAVIGGSLAAVLLFSLEMTTGGIEKVYGPIEGSEPAGVGRYAADPQADSRSRAAAEYEQALRELQKKYGIAPSSTGSGEAFDEDAGDGGFGPVTGAGQPGVAPSGGAAGDYGDGNGNERLPGLPDGTRDSGVNRLADKTADMLQAASSSGIRMIVTLFDSMTE</sequence>
<keyword evidence="4" id="KW-1185">Reference proteome</keyword>
<reference evidence="3 4" key="1">
    <citation type="journal article" date="2015" name="J. Biotechnol.">
        <title>Complete genome sequence of Paenibacillus beijingensis 7188(T) (=DSM 24997(T)), a novel rhizobacterium from jujube garden soil.</title>
        <authorList>
            <person name="Kwak Y."/>
            <person name="Shin J.H."/>
        </authorList>
    </citation>
    <scope>NUCLEOTIDE SEQUENCE [LARGE SCALE GENOMIC DNA]</scope>
    <source>
        <strain evidence="3 4">DSM 24997</strain>
    </source>
</reference>
<evidence type="ECO:0000256" key="1">
    <source>
        <dbReference type="SAM" id="MobiDB-lite"/>
    </source>
</evidence>
<dbReference type="AlphaFoldDB" id="A0A0D5NMB3"/>
<dbReference type="STRING" id="1126833.VN24_19140"/>
<dbReference type="RefSeq" id="WP_045671718.1">
    <property type="nucleotide sequence ID" value="NZ_CP011058.1"/>
</dbReference>
<dbReference type="Proteomes" id="UP000032633">
    <property type="component" value="Chromosome"/>
</dbReference>
<gene>
    <name evidence="3" type="ORF">VN24_19140</name>
</gene>
<dbReference type="EMBL" id="CP011058">
    <property type="protein sequence ID" value="AJY76290.1"/>
    <property type="molecule type" value="Genomic_DNA"/>
</dbReference>
<keyword evidence="2" id="KW-0472">Membrane</keyword>
<feature type="compositionally biased region" description="Gly residues" evidence="1">
    <location>
        <begin position="95"/>
        <end position="106"/>
    </location>
</feature>
<evidence type="ECO:0000256" key="2">
    <source>
        <dbReference type="SAM" id="Phobius"/>
    </source>
</evidence>